<evidence type="ECO:0000313" key="2">
    <source>
        <dbReference type="EMBL" id="RKP36709.1"/>
    </source>
</evidence>
<protein>
    <submittedName>
        <fullName evidence="2">Uncharacterized protein</fullName>
    </submittedName>
</protein>
<feature type="region of interest" description="Disordered" evidence="1">
    <location>
        <begin position="1"/>
        <end position="41"/>
    </location>
</feature>
<feature type="compositionally biased region" description="Polar residues" evidence="1">
    <location>
        <begin position="22"/>
        <end position="34"/>
    </location>
</feature>
<gene>
    <name evidence="2" type="ORF">BJ085DRAFT_36410</name>
</gene>
<name>A0A4V1J4T8_9FUNG</name>
<proteinExistence type="predicted"/>
<dbReference type="EMBL" id="ML002608">
    <property type="protein sequence ID" value="RKP36709.1"/>
    <property type="molecule type" value="Genomic_DNA"/>
</dbReference>
<organism evidence="2 3">
    <name type="scientific">Dimargaris cristalligena</name>
    <dbReference type="NCBI Taxonomy" id="215637"/>
    <lineage>
        <taxon>Eukaryota</taxon>
        <taxon>Fungi</taxon>
        <taxon>Fungi incertae sedis</taxon>
        <taxon>Zoopagomycota</taxon>
        <taxon>Kickxellomycotina</taxon>
        <taxon>Dimargaritomycetes</taxon>
        <taxon>Dimargaritales</taxon>
        <taxon>Dimargaritaceae</taxon>
        <taxon>Dimargaris</taxon>
    </lineage>
</organism>
<dbReference type="Proteomes" id="UP000268162">
    <property type="component" value="Unassembled WGS sequence"/>
</dbReference>
<evidence type="ECO:0000313" key="3">
    <source>
        <dbReference type="Proteomes" id="UP000268162"/>
    </source>
</evidence>
<dbReference type="AlphaFoldDB" id="A0A4V1J4T8"/>
<evidence type="ECO:0000256" key="1">
    <source>
        <dbReference type="SAM" id="MobiDB-lite"/>
    </source>
</evidence>
<accession>A0A4V1J4T8</accession>
<reference evidence="3" key="1">
    <citation type="journal article" date="2018" name="Nat. Microbiol.">
        <title>Leveraging single-cell genomics to expand the fungal tree of life.</title>
        <authorList>
            <person name="Ahrendt S.R."/>
            <person name="Quandt C.A."/>
            <person name="Ciobanu D."/>
            <person name="Clum A."/>
            <person name="Salamov A."/>
            <person name="Andreopoulos B."/>
            <person name="Cheng J.F."/>
            <person name="Woyke T."/>
            <person name="Pelin A."/>
            <person name="Henrissat B."/>
            <person name="Reynolds N.K."/>
            <person name="Benny G.L."/>
            <person name="Smith M.E."/>
            <person name="James T.Y."/>
            <person name="Grigoriev I.V."/>
        </authorList>
    </citation>
    <scope>NUCLEOTIDE SEQUENCE [LARGE SCALE GENOMIC DNA]</scope>
    <source>
        <strain evidence="3">RSA 468</strain>
    </source>
</reference>
<sequence>MSRPEKPYGLSMTPVETHDSADQANTGRPNPSAETHTHVYFPLPDKPMDPGPLRDHLKSTFLKTLLQSPSHPNGYRETIERISTDVTAELITWTSESPELGALLDALYDLREYELSPNLKSLALHTSDSKPDIRLLERILWDLQPAVDLGMLNLQGISALPYPLESSGGSPSPAVTRSAMGMACGIYEYIIVNYVPRETHLTIQGHLAQMFNRLLEDESPESAMACAFLGAYIYANFTRLSSTMASRLLPELTKTAGRLVTIAKLLDYPQDSATVLFCSHFVRRRGTDALTFTGLIRVLNAVAKDVEESATTTPTGSELLNRWRDGEERASLIAQAVVLSEIQFQLTQLTKYYSTTSTRRHFENGNNPSWVGFLRSQHLSTWATFTSLIPECCTQTFLGGGAITTPTTASSTTSMNRPGVMEELAILAFRLALIPRRPAAICKLIQRIASACSTEKKREEEEEVKKEDCSVKNMCRLLAILLSEVVVAQARLDVSGNQNNYSDTTDGSFSDRVVVQHTRKLFADLEVALVDSPRVIILALRLAESEEADVRAALFLLLLQNWYISQQQNHIPEYQESEIYTNIIRAIAQSNTYHLPAVGYALVVRFLERLGPLRAREPLDKWLALVNNSSPVTKSLPSNEADHSDPAFGCDQFSRIRQVVLKLYRDLVNHPQTGDTFTTHLFLPSGRSPERRPPIYDRLFDLRGWKPHLNAAVQRSPAAFPALVLVIEPPTSAASPGDAAAPETVRIPSENWLSCIPEAALLFKSLVHRIVKQYPRSPPIPPAMDTHRSAVQEHAHRRFLHTVRICFVQPIQTASQGLSGLSTISPQTREILQSRASIALFHLQWGMEQLEAALAQPTT</sequence>
<keyword evidence="3" id="KW-1185">Reference proteome</keyword>